<evidence type="ECO:0000313" key="1">
    <source>
        <dbReference type="EMBL" id="CUU53520.1"/>
    </source>
</evidence>
<keyword evidence="2" id="KW-1185">Reference proteome</keyword>
<dbReference type="AlphaFoldDB" id="A0A0S4QD08"/>
<evidence type="ECO:0000313" key="2">
    <source>
        <dbReference type="Proteomes" id="UP000198802"/>
    </source>
</evidence>
<gene>
    <name evidence="1" type="ORF">Ga0074812_10118</name>
</gene>
<proteinExistence type="predicted"/>
<name>A0A0S4QD08_9ACTN</name>
<sequence>MSPTWTTESVVSTDPLRRYFLLPRTDPEFATTIWTMIVASGLRRSDNGAALFHRLREGVLTLDPVVEGMLRHTAGTIVWGALMEIGAAEGTVTVVSLADGTTSLYASAGGGAVGGGAHSAVVAATRRFLQVTEAHLTSFEADGERAPAPAAGRIVFRALTYGGRRYAEAAEKDLREPGHSLSPLYQAGYAVISRLRFVEAVGAF</sequence>
<organism evidence="1 2">
    <name type="scientific">Parafrankia irregularis</name>
    <dbReference type="NCBI Taxonomy" id="795642"/>
    <lineage>
        <taxon>Bacteria</taxon>
        <taxon>Bacillati</taxon>
        <taxon>Actinomycetota</taxon>
        <taxon>Actinomycetes</taxon>
        <taxon>Frankiales</taxon>
        <taxon>Frankiaceae</taxon>
        <taxon>Parafrankia</taxon>
    </lineage>
</organism>
<reference evidence="2" key="1">
    <citation type="submission" date="2015-11" db="EMBL/GenBank/DDBJ databases">
        <authorList>
            <person name="Varghese N."/>
        </authorList>
    </citation>
    <scope>NUCLEOTIDE SEQUENCE [LARGE SCALE GENOMIC DNA]</scope>
    <source>
        <strain evidence="2">DSM 45899</strain>
    </source>
</reference>
<protein>
    <submittedName>
        <fullName evidence="1">Uncharacterized protein</fullName>
    </submittedName>
</protein>
<dbReference type="Proteomes" id="UP000198802">
    <property type="component" value="Unassembled WGS sequence"/>
</dbReference>
<dbReference type="EMBL" id="FAOZ01000001">
    <property type="protein sequence ID" value="CUU53520.1"/>
    <property type="molecule type" value="Genomic_DNA"/>
</dbReference>
<accession>A0A0S4QD08</accession>